<dbReference type="Pfam" id="PF00924">
    <property type="entry name" value="MS_channel_2nd"/>
    <property type="match status" value="1"/>
</dbReference>
<evidence type="ECO:0000256" key="2">
    <source>
        <dbReference type="ARBA" id="ARBA00008017"/>
    </source>
</evidence>
<evidence type="ECO:0000313" key="11">
    <source>
        <dbReference type="Proteomes" id="UP000439550"/>
    </source>
</evidence>
<evidence type="ECO:0000256" key="3">
    <source>
        <dbReference type="ARBA" id="ARBA00022475"/>
    </source>
</evidence>
<comment type="subcellular location">
    <subcellularLocation>
        <location evidence="1">Cell membrane</location>
        <topology evidence="1">Multi-pass membrane protein</topology>
    </subcellularLocation>
</comment>
<sequence>MKYLNLNWESLGTLLFNRAIELLWITVLFLILNRVALKIVRKLFKNYSERKSTDTARILTFGRLATSAVQYLTGFLYVYTVLGIFGIPVGNILAGAGIFGVALGFAGRDLVADMINGFFIIVEHQVNVGDLIRFENLEIEGVVKAVGIRSITLISNDGATAFIPNRNIESLKNFSYQERSVLLDIPVSTDSLPAVKAKMLAVNSNYPQVSYLGIVTIEDKIFLRSQLTAPLSELSSLKIELMDRYFDEQKKP</sequence>
<name>A0A7X1Z6M1_9LACT</name>
<protein>
    <submittedName>
        <fullName evidence="10">Mechanosensitive ion channel</fullName>
    </submittedName>
</protein>
<dbReference type="Gene3D" id="1.10.287.1260">
    <property type="match status" value="1"/>
</dbReference>
<dbReference type="InterPro" id="IPR010920">
    <property type="entry name" value="LSM_dom_sf"/>
</dbReference>
<dbReference type="SUPFAM" id="SSF82861">
    <property type="entry name" value="Mechanosensitive channel protein MscS (YggB), transmembrane region"/>
    <property type="match status" value="1"/>
</dbReference>
<dbReference type="InterPro" id="IPR045276">
    <property type="entry name" value="YbiO_bact"/>
</dbReference>
<proteinExistence type="inferred from homology"/>
<accession>A0A7X1Z6M1</accession>
<dbReference type="OrthoDB" id="9809206at2"/>
<dbReference type="RefSeq" id="WP_153494733.1">
    <property type="nucleotide sequence ID" value="NZ_CAXYUY010000015.1"/>
</dbReference>
<dbReference type="Gene3D" id="2.30.30.60">
    <property type="match status" value="1"/>
</dbReference>
<dbReference type="InterPro" id="IPR023408">
    <property type="entry name" value="MscS_beta-dom_sf"/>
</dbReference>
<evidence type="ECO:0000259" key="9">
    <source>
        <dbReference type="Pfam" id="PF21088"/>
    </source>
</evidence>
<dbReference type="Proteomes" id="UP000439550">
    <property type="component" value="Unassembled WGS sequence"/>
</dbReference>
<gene>
    <name evidence="10" type="ORF">GHI93_00895</name>
</gene>
<dbReference type="InterPro" id="IPR006685">
    <property type="entry name" value="MscS_channel_2nd"/>
</dbReference>
<dbReference type="InterPro" id="IPR049142">
    <property type="entry name" value="MS_channel_1st"/>
</dbReference>
<keyword evidence="4 7" id="KW-0812">Transmembrane</keyword>
<keyword evidence="3" id="KW-1003">Cell membrane</keyword>
<evidence type="ECO:0000256" key="5">
    <source>
        <dbReference type="ARBA" id="ARBA00022989"/>
    </source>
</evidence>
<evidence type="ECO:0000256" key="4">
    <source>
        <dbReference type="ARBA" id="ARBA00022692"/>
    </source>
</evidence>
<keyword evidence="5 7" id="KW-1133">Transmembrane helix</keyword>
<evidence type="ECO:0000256" key="7">
    <source>
        <dbReference type="SAM" id="Phobius"/>
    </source>
</evidence>
<dbReference type="EMBL" id="WITJ01000001">
    <property type="protein sequence ID" value="MQW38508.1"/>
    <property type="molecule type" value="Genomic_DNA"/>
</dbReference>
<dbReference type="GO" id="GO:0005886">
    <property type="term" value="C:plasma membrane"/>
    <property type="evidence" value="ECO:0007669"/>
    <property type="project" value="UniProtKB-SubCell"/>
</dbReference>
<organism evidence="10 11">
    <name type="scientific">Lactococcus hircilactis</name>
    <dbReference type="NCBI Taxonomy" id="1494462"/>
    <lineage>
        <taxon>Bacteria</taxon>
        <taxon>Bacillati</taxon>
        <taxon>Bacillota</taxon>
        <taxon>Bacilli</taxon>
        <taxon>Lactobacillales</taxon>
        <taxon>Streptococcaceae</taxon>
        <taxon>Lactococcus</taxon>
    </lineage>
</organism>
<evidence type="ECO:0000313" key="10">
    <source>
        <dbReference type="EMBL" id="MQW38508.1"/>
    </source>
</evidence>
<dbReference type="AlphaFoldDB" id="A0A7X1Z6M1"/>
<dbReference type="Pfam" id="PF21088">
    <property type="entry name" value="MS_channel_1st"/>
    <property type="match status" value="1"/>
</dbReference>
<feature type="transmembrane region" description="Helical" evidence="7">
    <location>
        <begin position="85"/>
        <end position="106"/>
    </location>
</feature>
<reference evidence="10 11" key="1">
    <citation type="submission" date="2019-10" db="EMBL/GenBank/DDBJ databases">
        <authorList>
            <person name="Dong K."/>
        </authorList>
    </citation>
    <scope>NUCLEOTIDE SEQUENCE [LARGE SCALE GENOMIC DNA]</scope>
    <source>
        <strain evidence="10 11">DSM 28960</strain>
    </source>
</reference>
<feature type="transmembrane region" description="Helical" evidence="7">
    <location>
        <begin position="20"/>
        <end position="37"/>
    </location>
</feature>
<feature type="domain" description="Mechanosensitive ion channel MscS" evidence="8">
    <location>
        <begin position="109"/>
        <end position="175"/>
    </location>
</feature>
<dbReference type="PANTHER" id="PTHR30460:SF0">
    <property type="entry name" value="MODERATE CONDUCTANCE MECHANOSENSITIVE CHANNEL YBIO"/>
    <property type="match status" value="1"/>
</dbReference>
<evidence type="ECO:0000259" key="8">
    <source>
        <dbReference type="Pfam" id="PF00924"/>
    </source>
</evidence>
<feature type="domain" description="Mechanosensitive ion channel transmembrane helices 2/3" evidence="9">
    <location>
        <begin position="71"/>
        <end position="107"/>
    </location>
</feature>
<comment type="similarity">
    <text evidence="2">Belongs to the MscS (TC 1.A.23) family.</text>
</comment>
<evidence type="ECO:0000256" key="1">
    <source>
        <dbReference type="ARBA" id="ARBA00004651"/>
    </source>
</evidence>
<dbReference type="PANTHER" id="PTHR30460">
    <property type="entry name" value="MODERATE CONDUCTANCE MECHANOSENSITIVE CHANNEL YBIO"/>
    <property type="match status" value="1"/>
</dbReference>
<keyword evidence="6 7" id="KW-0472">Membrane</keyword>
<dbReference type="GO" id="GO:0008381">
    <property type="term" value="F:mechanosensitive monoatomic ion channel activity"/>
    <property type="evidence" value="ECO:0007669"/>
    <property type="project" value="InterPro"/>
</dbReference>
<keyword evidence="11" id="KW-1185">Reference proteome</keyword>
<feature type="transmembrane region" description="Helical" evidence="7">
    <location>
        <begin position="58"/>
        <end position="79"/>
    </location>
</feature>
<dbReference type="SUPFAM" id="SSF50182">
    <property type="entry name" value="Sm-like ribonucleoproteins"/>
    <property type="match status" value="1"/>
</dbReference>
<evidence type="ECO:0000256" key="6">
    <source>
        <dbReference type="ARBA" id="ARBA00023136"/>
    </source>
</evidence>
<dbReference type="InterPro" id="IPR011014">
    <property type="entry name" value="MscS_channel_TM-2"/>
</dbReference>
<comment type="caution">
    <text evidence="10">The sequence shown here is derived from an EMBL/GenBank/DDBJ whole genome shotgun (WGS) entry which is preliminary data.</text>
</comment>